<dbReference type="Gene3D" id="3.80.10.10">
    <property type="entry name" value="Ribonuclease Inhibitor"/>
    <property type="match status" value="2"/>
</dbReference>
<keyword evidence="2" id="KW-0677">Repeat</keyword>
<protein>
    <submittedName>
        <fullName evidence="6">NACHT, LRR and PYD domains-containing protein 12</fullName>
    </submittedName>
</protein>
<dbReference type="Pfam" id="PF05729">
    <property type="entry name" value="NACHT"/>
    <property type="match status" value="1"/>
</dbReference>
<dbReference type="InterPro" id="IPR032675">
    <property type="entry name" value="LRR_dom_sf"/>
</dbReference>
<dbReference type="SUPFAM" id="SSF52047">
    <property type="entry name" value="RNI-like"/>
    <property type="match status" value="2"/>
</dbReference>
<dbReference type="InterPro" id="IPR051261">
    <property type="entry name" value="NLR"/>
</dbReference>
<dbReference type="PANTHER" id="PTHR24106">
    <property type="entry name" value="NACHT, LRR AND CARD DOMAINS-CONTAINING"/>
    <property type="match status" value="1"/>
</dbReference>
<dbReference type="Proteomes" id="UP000646548">
    <property type="component" value="Unassembled WGS sequence"/>
</dbReference>
<dbReference type="PROSITE" id="PS51450">
    <property type="entry name" value="LRR"/>
    <property type="match status" value="2"/>
</dbReference>
<dbReference type="AlphaFoldDB" id="A0A834CDD4"/>
<accession>A0A834CDD4</accession>
<proteinExistence type="predicted"/>
<organism evidence="6 7">
    <name type="scientific">Oryzias melastigma</name>
    <name type="common">Marine medaka</name>
    <dbReference type="NCBI Taxonomy" id="30732"/>
    <lineage>
        <taxon>Eukaryota</taxon>
        <taxon>Metazoa</taxon>
        <taxon>Chordata</taxon>
        <taxon>Craniata</taxon>
        <taxon>Vertebrata</taxon>
        <taxon>Euteleostomi</taxon>
        <taxon>Actinopterygii</taxon>
        <taxon>Neopterygii</taxon>
        <taxon>Teleostei</taxon>
        <taxon>Neoteleostei</taxon>
        <taxon>Acanthomorphata</taxon>
        <taxon>Ovalentaria</taxon>
        <taxon>Atherinomorphae</taxon>
        <taxon>Beloniformes</taxon>
        <taxon>Adrianichthyidae</taxon>
        <taxon>Oryziinae</taxon>
        <taxon>Oryzias</taxon>
    </lineage>
</organism>
<keyword evidence="3" id="KW-0547">Nucleotide-binding</keyword>
<dbReference type="InterPro" id="IPR007111">
    <property type="entry name" value="NACHT_NTPase"/>
</dbReference>
<dbReference type="EMBL" id="WKFB01000387">
    <property type="protein sequence ID" value="KAF6724586.1"/>
    <property type="molecule type" value="Genomic_DNA"/>
</dbReference>
<comment type="caution">
    <text evidence="6">The sequence shown here is derived from an EMBL/GenBank/DDBJ whole genome shotgun (WGS) entry which is preliminary data.</text>
</comment>
<evidence type="ECO:0000256" key="3">
    <source>
        <dbReference type="ARBA" id="ARBA00022741"/>
    </source>
</evidence>
<name>A0A834CDD4_ORYME</name>
<dbReference type="InterPro" id="IPR006553">
    <property type="entry name" value="Leu-rich_rpt_Cys-con_subtyp"/>
</dbReference>
<dbReference type="InterPro" id="IPR041267">
    <property type="entry name" value="NLRP_HD2"/>
</dbReference>
<gene>
    <name evidence="6" type="ORF">FQA47_015835</name>
</gene>
<dbReference type="SMART" id="SM00367">
    <property type="entry name" value="LRR_CC"/>
    <property type="match status" value="5"/>
</dbReference>
<dbReference type="Gene3D" id="3.40.50.300">
    <property type="entry name" value="P-loop containing nucleotide triphosphate hydrolases"/>
    <property type="match status" value="1"/>
</dbReference>
<evidence type="ECO:0000256" key="4">
    <source>
        <dbReference type="ARBA" id="ARBA00022840"/>
    </source>
</evidence>
<dbReference type="Pfam" id="PF13516">
    <property type="entry name" value="LRR_6"/>
    <property type="match status" value="7"/>
</dbReference>
<dbReference type="GO" id="GO:0005524">
    <property type="term" value="F:ATP binding"/>
    <property type="evidence" value="ECO:0007669"/>
    <property type="project" value="UniProtKB-KW"/>
</dbReference>
<dbReference type="SMART" id="SM00368">
    <property type="entry name" value="LRR_RI"/>
    <property type="match status" value="13"/>
</dbReference>
<reference evidence="6" key="1">
    <citation type="journal article" name="BMC Genomics">
        <title>Long-read sequencing and de novo genome assembly of marine medaka (Oryzias melastigma).</title>
        <authorList>
            <person name="Liang P."/>
            <person name="Saqib H.S.A."/>
            <person name="Ni X."/>
            <person name="Shen Y."/>
        </authorList>
    </citation>
    <scope>NUCLEOTIDE SEQUENCE</scope>
    <source>
        <strain evidence="6">Bigg-433</strain>
    </source>
</reference>
<feature type="domain" description="NACHT" evidence="5">
    <location>
        <begin position="100"/>
        <end position="229"/>
    </location>
</feature>
<dbReference type="PROSITE" id="PS50837">
    <property type="entry name" value="NACHT"/>
    <property type="match status" value="1"/>
</dbReference>
<keyword evidence="4" id="KW-0067">ATP-binding</keyword>
<evidence type="ECO:0000313" key="6">
    <source>
        <dbReference type="EMBL" id="KAF6724586.1"/>
    </source>
</evidence>
<evidence type="ECO:0000313" key="7">
    <source>
        <dbReference type="Proteomes" id="UP000646548"/>
    </source>
</evidence>
<evidence type="ECO:0000259" key="5">
    <source>
        <dbReference type="PROSITE" id="PS50837"/>
    </source>
</evidence>
<sequence>MLNSAVLFSETPVAVMDLQLSLFLALKRKYGKLLEEFHNKPILNLGVHYRDFKKEIPEECFLQHEFRYFDISDIFSRGVYSYSTVIDFFVCECDHSSSRKTVFTIGVGGTGKSTLVQSCCFEWAEQRGCPYICCMFPFAFWELNLIKHKLSLLQLLQTFYPELKKIDASRLNHPKVWFIFDGLNESKRRLDFSCPPVTDISTAAPVEVLVTNLIRGNLLPRAHIWVTSRYSGVPQIPDCHLLTKTELQGFTDGQRKDHIFDIIGNHKMTDRVMDHMAFHKSLDYLCQIPPICTLTANVYKNHLKGKDGYKLYPLSLTQIYTQGLNLQKTSLPETLSKLKNLALLRLGEENLMYEEDLQKMGHPFLLKKEQGLYKTSVFRFGHASVQEYLAACCKLDEIEAKKPSLHSDCCVKLVEEALHDPRGKYDVYLRFVFGLLKERRLLKSSDKLFLYTKKMILEYSLSTRSVSLFHSLREYDSRAFLSEIKHFLRNGFSSPIGDYTAVHWNLILERVRIIEGLQEEFELDVLDKSDEKILGHLPDILKSLTAMLRFSNLTYKCCPALSAMLSMGETHLRELDLSYNSITNDGVKELVEGLSHPSSRLKCLRLQGCGLSAPACKYLSAAMKRAPKLVELDLSCNDIGDEGLQNLSCGLKDPSCRLEGLRLLQCNIEPQGCAHLASALQENPSFLKYLDLSLNPIGDKGAVELSKKFDLSKLHKLEMNHCGLTRPSCAGIGEALGLESSVLWELNLGNNALSDEGFQLLCEGIRKWATLTHLNVSRCWINAKGCSQLTKVLCSVTQFPHGAMHHLEWWRLQLVELDLSMNCLEDKGGRAIAAGLKKSLIFLKTLNLSHCCLSDECCDELASGLASSDSRISELDLSGNELQDRGVKKLCVGLKSRSCTLISLALRCCELTSKSVPVLAAALKSNPQYLTELHLIGNSIEDSDIGVFLELIKNQKYALEMIDVTVD</sequence>
<evidence type="ECO:0000256" key="1">
    <source>
        <dbReference type="ARBA" id="ARBA00022614"/>
    </source>
</evidence>
<dbReference type="InterPro" id="IPR027417">
    <property type="entry name" value="P-loop_NTPase"/>
</dbReference>
<dbReference type="Pfam" id="PF17776">
    <property type="entry name" value="NLRC4_HD2"/>
    <property type="match status" value="1"/>
</dbReference>
<keyword evidence="1" id="KW-0433">Leucine-rich repeat</keyword>
<evidence type="ECO:0000256" key="2">
    <source>
        <dbReference type="ARBA" id="ARBA00022737"/>
    </source>
</evidence>
<dbReference type="InterPro" id="IPR001611">
    <property type="entry name" value="Leu-rich_rpt"/>
</dbReference>